<dbReference type="EMBL" id="JAOAOG010000320">
    <property type="protein sequence ID" value="KAJ6229446.1"/>
    <property type="molecule type" value="Genomic_DNA"/>
</dbReference>
<dbReference type="GO" id="GO:0004386">
    <property type="term" value="F:helicase activity"/>
    <property type="evidence" value="ECO:0007669"/>
    <property type="project" value="UniProtKB-KW"/>
</dbReference>
<name>A0ABQ8XA60_9EUKA</name>
<feature type="region of interest" description="Disordered" evidence="1">
    <location>
        <begin position="1"/>
        <end position="29"/>
    </location>
</feature>
<keyword evidence="2" id="KW-0067">ATP-binding</keyword>
<proteinExistence type="predicted"/>
<keyword evidence="2" id="KW-0378">Hydrolase</keyword>
<keyword evidence="2" id="KW-0347">Helicase</keyword>
<accession>A0ABQ8XA60</accession>
<comment type="caution">
    <text evidence="2">The sequence shown here is derived from an EMBL/GenBank/DDBJ whole genome shotgun (WGS) entry which is preliminary data.</text>
</comment>
<reference evidence="2" key="1">
    <citation type="submission" date="2022-08" db="EMBL/GenBank/DDBJ databases">
        <title>Novel sulfate-reducing endosymbionts in the free-living metamonad Anaeramoeba.</title>
        <authorList>
            <person name="Jerlstrom-Hultqvist J."/>
            <person name="Cepicka I."/>
            <person name="Gallot-Lavallee L."/>
            <person name="Salas-Leiva D."/>
            <person name="Curtis B.A."/>
            <person name="Zahonova K."/>
            <person name="Pipaliya S."/>
            <person name="Dacks J."/>
            <person name="Roger A.J."/>
        </authorList>
    </citation>
    <scope>NUCLEOTIDE SEQUENCE</scope>
    <source>
        <strain evidence="2">Schooner1</strain>
    </source>
</reference>
<evidence type="ECO:0000313" key="3">
    <source>
        <dbReference type="Proteomes" id="UP001150062"/>
    </source>
</evidence>
<feature type="region of interest" description="Disordered" evidence="1">
    <location>
        <begin position="68"/>
        <end position="92"/>
    </location>
</feature>
<protein>
    <submittedName>
        <fullName evidence="2">DNA helicase</fullName>
    </submittedName>
</protein>
<organism evidence="2 3">
    <name type="scientific">Anaeramoeba flamelloides</name>
    <dbReference type="NCBI Taxonomy" id="1746091"/>
    <lineage>
        <taxon>Eukaryota</taxon>
        <taxon>Metamonada</taxon>
        <taxon>Anaeramoebidae</taxon>
        <taxon>Anaeramoeba</taxon>
    </lineage>
</organism>
<feature type="compositionally biased region" description="Basic and acidic residues" evidence="1">
    <location>
        <begin position="81"/>
        <end position="92"/>
    </location>
</feature>
<keyword evidence="2" id="KW-0547">Nucleotide-binding</keyword>
<evidence type="ECO:0000313" key="2">
    <source>
        <dbReference type="EMBL" id="KAJ6229446.1"/>
    </source>
</evidence>
<sequence>MKASGNGRIGQQSKDQKKDNTGEMSQGVRGLGALGVRELTYKLTLANFIASHNKPIFFVYNEQQQRIKPNDGGKWGNLTKSNEEAQEIERCP</sequence>
<keyword evidence="3" id="KW-1185">Reference proteome</keyword>
<evidence type="ECO:0000256" key="1">
    <source>
        <dbReference type="SAM" id="MobiDB-lite"/>
    </source>
</evidence>
<gene>
    <name evidence="2" type="ORF">M0813_07674</name>
</gene>
<dbReference type="Proteomes" id="UP001150062">
    <property type="component" value="Unassembled WGS sequence"/>
</dbReference>